<dbReference type="GO" id="GO:0043565">
    <property type="term" value="F:sequence-specific DNA binding"/>
    <property type="evidence" value="ECO:0007669"/>
    <property type="project" value="InterPro"/>
</dbReference>
<keyword evidence="1" id="KW-0805">Transcription regulation</keyword>
<dbReference type="PROSITE" id="PS01124">
    <property type="entry name" value="HTH_ARAC_FAMILY_2"/>
    <property type="match status" value="1"/>
</dbReference>
<dbReference type="InterPro" id="IPR009594">
    <property type="entry name" value="Tscrpt_reg_HTH_AraC_N"/>
</dbReference>
<dbReference type="InterPro" id="IPR018060">
    <property type="entry name" value="HTH_AraC"/>
</dbReference>
<evidence type="ECO:0000256" key="3">
    <source>
        <dbReference type="ARBA" id="ARBA00023163"/>
    </source>
</evidence>
<dbReference type="InterPro" id="IPR018062">
    <property type="entry name" value="HTH_AraC-typ_CS"/>
</dbReference>
<dbReference type="Gene3D" id="1.10.10.60">
    <property type="entry name" value="Homeodomain-like"/>
    <property type="match status" value="1"/>
</dbReference>
<dbReference type="GO" id="GO:0003700">
    <property type="term" value="F:DNA-binding transcription factor activity"/>
    <property type="evidence" value="ECO:0007669"/>
    <property type="project" value="InterPro"/>
</dbReference>
<organism evidence="6 7">
    <name type="scientific">Phyllobacterium phragmitis</name>
    <dbReference type="NCBI Taxonomy" id="2670329"/>
    <lineage>
        <taxon>Bacteria</taxon>
        <taxon>Pseudomonadati</taxon>
        <taxon>Pseudomonadota</taxon>
        <taxon>Alphaproteobacteria</taxon>
        <taxon>Hyphomicrobiales</taxon>
        <taxon>Phyllobacteriaceae</taxon>
        <taxon>Phyllobacterium</taxon>
    </lineage>
</organism>
<sequence>MQDLLKKMRDRVLVHFAGPQMTTPVPRLSVAISHSVCDPETTMCGPGFCLVLQGTKQLVIGSHTLNQGPGRSFASLVELPATRCLFETANHEPYVAVGFTVDPLLLGELLADLPPPAPSLPEPSSFSVAEGTAELLEAWSQHLRLLDAPGDIAALARPRERELLYRLLQSAHGLVLRQFVCEEGSRAQIRKAIAWMRSHFDQPVAVKTLAEVAGMSVPAFNRHFRSATATSPIQYQKALRLQAARQFLSKGNDVTRTAQAVGYDSVSQFSREYSRRFERSPKQDSLAMRDERAQPPAAMI</sequence>
<evidence type="ECO:0000256" key="1">
    <source>
        <dbReference type="ARBA" id="ARBA00023015"/>
    </source>
</evidence>
<protein>
    <submittedName>
        <fullName evidence="6">AraC family transcriptional regulator</fullName>
    </submittedName>
</protein>
<evidence type="ECO:0000313" key="6">
    <source>
        <dbReference type="EMBL" id="PRD40490.1"/>
    </source>
</evidence>
<dbReference type="Proteomes" id="UP000239434">
    <property type="component" value="Unassembled WGS sequence"/>
</dbReference>
<dbReference type="EMBL" id="PVBR01000045">
    <property type="protein sequence ID" value="PRD40490.1"/>
    <property type="molecule type" value="Genomic_DNA"/>
</dbReference>
<dbReference type="SMART" id="SM00342">
    <property type="entry name" value="HTH_ARAC"/>
    <property type="match status" value="1"/>
</dbReference>
<gene>
    <name evidence="6" type="ORF">C5748_26685</name>
</gene>
<dbReference type="Pfam" id="PF12833">
    <property type="entry name" value="HTH_18"/>
    <property type="match status" value="1"/>
</dbReference>
<dbReference type="PROSITE" id="PS00041">
    <property type="entry name" value="HTH_ARAC_FAMILY_1"/>
    <property type="match status" value="1"/>
</dbReference>
<dbReference type="PANTHER" id="PTHR43436">
    <property type="entry name" value="ARAC-FAMILY TRANSCRIPTIONAL REGULATOR"/>
    <property type="match status" value="1"/>
</dbReference>
<evidence type="ECO:0000313" key="7">
    <source>
        <dbReference type="Proteomes" id="UP000239434"/>
    </source>
</evidence>
<proteinExistence type="predicted"/>
<name>A0A2S9IIY4_9HYPH</name>
<accession>A0A2S9IIY4</accession>
<keyword evidence="2" id="KW-0238">DNA-binding</keyword>
<reference evidence="6 7" key="1">
    <citation type="submission" date="2018-02" db="EMBL/GenBank/DDBJ databases">
        <title>The draft genome of Phyllobacterium sp. 1N-3.</title>
        <authorList>
            <person name="Liu L."/>
            <person name="Li L."/>
            <person name="Zhang X."/>
            <person name="Wang T."/>
            <person name="Liang L."/>
        </authorList>
    </citation>
    <scope>NUCLEOTIDE SEQUENCE [LARGE SCALE GENOMIC DNA]</scope>
    <source>
        <strain evidence="6 7">1N-3</strain>
    </source>
</reference>
<dbReference type="PANTHER" id="PTHR43436:SF1">
    <property type="entry name" value="TRANSCRIPTIONAL REGULATORY PROTEIN"/>
    <property type="match status" value="1"/>
</dbReference>
<keyword evidence="3" id="KW-0804">Transcription</keyword>
<evidence type="ECO:0000259" key="5">
    <source>
        <dbReference type="PROSITE" id="PS01124"/>
    </source>
</evidence>
<comment type="caution">
    <text evidence="6">The sequence shown here is derived from an EMBL/GenBank/DDBJ whole genome shotgun (WGS) entry which is preliminary data.</text>
</comment>
<feature type="region of interest" description="Disordered" evidence="4">
    <location>
        <begin position="279"/>
        <end position="300"/>
    </location>
</feature>
<dbReference type="AlphaFoldDB" id="A0A2S9IIY4"/>
<evidence type="ECO:0000256" key="4">
    <source>
        <dbReference type="SAM" id="MobiDB-lite"/>
    </source>
</evidence>
<feature type="compositionally biased region" description="Basic and acidic residues" evidence="4">
    <location>
        <begin position="279"/>
        <end position="293"/>
    </location>
</feature>
<dbReference type="Pfam" id="PF06719">
    <property type="entry name" value="AraC_N"/>
    <property type="match status" value="1"/>
</dbReference>
<feature type="domain" description="HTH araC/xylS-type" evidence="5">
    <location>
        <begin position="190"/>
        <end position="287"/>
    </location>
</feature>
<keyword evidence="7" id="KW-1185">Reference proteome</keyword>
<dbReference type="InterPro" id="IPR009057">
    <property type="entry name" value="Homeodomain-like_sf"/>
</dbReference>
<dbReference type="SUPFAM" id="SSF46689">
    <property type="entry name" value="Homeodomain-like"/>
    <property type="match status" value="2"/>
</dbReference>
<dbReference type="RefSeq" id="WP_105746006.1">
    <property type="nucleotide sequence ID" value="NZ_PVBR01000045.1"/>
</dbReference>
<evidence type="ECO:0000256" key="2">
    <source>
        <dbReference type="ARBA" id="ARBA00023125"/>
    </source>
</evidence>